<dbReference type="GeneID" id="19464935"/>
<organism evidence="8 9">
    <name type="scientific">Glarea lozoyensis (strain ATCC 20868 / MF5171)</name>
    <dbReference type="NCBI Taxonomy" id="1116229"/>
    <lineage>
        <taxon>Eukaryota</taxon>
        <taxon>Fungi</taxon>
        <taxon>Dikarya</taxon>
        <taxon>Ascomycota</taxon>
        <taxon>Pezizomycotina</taxon>
        <taxon>Leotiomycetes</taxon>
        <taxon>Helotiales</taxon>
        <taxon>Helotiaceae</taxon>
        <taxon>Glarea</taxon>
    </lineage>
</organism>
<feature type="compositionally biased region" description="Low complexity" evidence="6">
    <location>
        <begin position="152"/>
        <end position="164"/>
    </location>
</feature>
<proteinExistence type="predicted"/>
<dbReference type="STRING" id="1116229.S3D6X3"/>
<dbReference type="Proteomes" id="UP000016922">
    <property type="component" value="Unassembled WGS sequence"/>
</dbReference>
<dbReference type="KEGG" id="glz:GLAREA_05881"/>
<keyword evidence="1" id="KW-0479">Metal-binding</keyword>
<name>S3D6X3_GLAL2</name>
<dbReference type="HOGENOM" id="CLU_044368_0_0_1"/>
<dbReference type="RefSeq" id="XP_008079486.1">
    <property type="nucleotide sequence ID" value="XM_008081295.1"/>
</dbReference>
<dbReference type="InterPro" id="IPR001138">
    <property type="entry name" value="Zn2Cys6_DnaBD"/>
</dbReference>
<dbReference type="Gene3D" id="4.10.240.10">
    <property type="entry name" value="Zn(2)-C6 fungal-type DNA-binding domain"/>
    <property type="match status" value="1"/>
</dbReference>
<keyword evidence="4" id="KW-0804">Transcription</keyword>
<gene>
    <name evidence="8" type="ORF">GLAREA_05881</name>
</gene>
<keyword evidence="8" id="KW-0238">DNA-binding</keyword>
<protein>
    <submittedName>
        <fullName evidence="8">Zn2/Cys6 DNA-binding protein</fullName>
    </submittedName>
</protein>
<keyword evidence="5" id="KW-0539">Nucleus</keyword>
<keyword evidence="9" id="KW-1185">Reference proteome</keyword>
<dbReference type="SUPFAM" id="SSF57701">
    <property type="entry name" value="Zn2/Cys6 DNA-binding domain"/>
    <property type="match status" value="1"/>
</dbReference>
<feature type="domain" description="Zn(2)-C6 fungal-type" evidence="7">
    <location>
        <begin position="74"/>
        <end position="104"/>
    </location>
</feature>
<evidence type="ECO:0000256" key="3">
    <source>
        <dbReference type="ARBA" id="ARBA00023015"/>
    </source>
</evidence>
<dbReference type="PRINTS" id="PR00755">
    <property type="entry name" value="AFLATOXINBRP"/>
</dbReference>
<dbReference type="InterPro" id="IPR036864">
    <property type="entry name" value="Zn2-C6_fun-type_DNA-bd_sf"/>
</dbReference>
<dbReference type="SMART" id="SM00066">
    <property type="entry name" value="GAL4"/>
    <property type="match status" value="1"/>
</dbReference>
<keyword evidence="3" id="KW-0805">Transcription regulation</keyword>
<evidence type="ECO:0000256" key="5">
    <source>
        <dbReference type="ARBA" id="ARBA00023242"/>
    </source>
</evidence>
<evidence type="ECO:0000256" key="1">
    <source>
        <dbReference type="ARBA" id="ARBA00022723"/>
    </source>
</evidence>
<dbReference type="GO" id="GO:0000981">
    <property type="term" value="F:DNA-binding transcription factor activity, RNA polymerase II-specific"/>
    <property type="evidence" value="ECO:0007669"/>
    <property type="project" value="InterPro"/>
</dbReference>
<accession>S3D6X3</accession>
<dbReference type="PANTHER" id="PTHR47660">
    <property type="entry name" value="TRANSCRIPTION FACTOR WITH C2H2 AND ZN(2)-CYS(6) DNA BINDING DOMAIN (EUROFUNG)-RELATED-RELATED"/>
    <property type="match status" value="1"/>
</dbReference>
<dbReference type="PROSITE" id="PS00463">
    <property type="entry name" value="ZN2_CY6_FUNGAL_1"/>
    <property type="match status" value="1"/>
</dbReference>
<dbReference type="EMBL" id="KE145358">
    <property type="protein sequence ID" value="EPE32869.1"/>
    <property type="molecule type" value="Genomic_DNA"/>
</dbReference>
<evidence type="ECO:0000256" key="4">
    <source>
        <dbReference type="ARBA" id="ARBA00023163"/>
    </source>
</evidence>
<evidence type="ECO:0000259" key="7">
    <source>
        <dbReference type="PROSITE" id="PS50048"/>
    </source>
</evidence>
<keyword evidence="2" id="KW-0862">Zinc</keyword>
<dbReference type="OMA" id="TICRYPT"/>
<dbReference type="OrthoDB" id="3556661at2759"/>
<sequence length="542" mass="61030">MSYEIFMGDASLQLCALSSRNAADDFSVAVIPESRIIGIRVTSRMRASGARPTCSRCSRRFTKEGGKGLIRQKACHGCASSKVRCDIQKPTCGRCRDRNLNCEYLIVDERRNDVLQRSSRIKERGQVDEPLPTHHLTENHHVLRLPHQPGLSDGSTSSSASSGAYKDALRNGEDIQTSVSSTLEVMQDQNSNNHLFISTATHTDPGTDEFQSALSTELEPVGLDFSLPGTPPDLRISEHRRRVLLGIAARQTSTQAGETAPTLTSNHTMHFVIRVLKSWPRTMAMHYTDNLPPIIHKVQLEKGVPEPLAYCFTLVRMWAGYADGSRELVLQTILKEVRRLNDEYPYYDEMNLLAAVQSLIILLIILFFGLGQSEALAHPIDGQLLVDAWEMKHTLAATGLFLDQELDHTLPSWKDWAVVSAKRRTILALHHLEWAWSHLHGYPLLTCLSLGPFPAPAARYLWQAGNEQEWQTSYRRWLVQWVGGVYRMLELFYIDPGVPLSVRCEMWLGEVDEFGMMLMAEGAHFSPAYENLSDRKLIYSTS</sequence>
<dbReference type="CDD" id="cd00067">
    <property type="entry name" value="GAL4"/>
    <property type="match status" value="1"/>
</dbReference>
<dbReference type="PROSITE" id="PS50048">
    <property type="entry name" value="ZN2_CY6_FUNGAL_2"/>
    <property type="match status" value="1"/>
</dbReference>
<dbReference type="PANTHER" id="PTHR47660:SF3">
    <property type="entry name" value="FINGER DOMAIN PROTEIN, PUTATIVE (AFU_ORTHOLOGUE AFUA_4G03310)-RELATED"/>
    <property type="match status" value="1"/>
</dbReference>
<feature type="region of interest" description="Disordered" evidence="6">
    <location>
        <begin position="145"/>
        <end position="165"/>
    </location>
</feature>
<evidence type="ECO:0000256" key="6">
    <source>
        <dbReference type="SAM" id="MobiDB-lite"/>
    </source>
</evidence>
<dbReference type="GO" id="GO:0003677">
    <property type="term" value="F:DNA binding"/>
    <property type="evidence" value="ECO:0007669"/>
    <property type="project" value="UniProtKB-KW"/>
</dbReference>
<evidence type="ECO:0000313" key="9">
    <source>
        <dbReference type="Proteomes" id="UP000016922"/>
    </source>
</evidence>
<dbReference type="eggNOG" id="KOG2733">
    <property type="taxonomic scope" value="Eukaryota"/>
</dbReference>
<evidence type="ECO:0000256" key="2">
    <source>
        <dbReference type="ARBA" id="ARBA00022833"/>
    </source>
</evidence>
<dbReference type="GO" id="GO:0008270">
    <property type="term" value="F:zinc ion binding"/>
    <property type="evidence" value="ECO:0007669"/>
    <property type="project" value="InterPro"/>
</dbReference>
<dbReference type="Pfam" id="PF00172">
    <property type="entry name" value="Zn_clus"/>
    <property type="match status" value="1"/>
</dbReference>
<evidence type="ECO:0000313" key="8">
    <source>
        <dbReference type="EMBL" id="EPE32869.1"/>
    </source>
</evidence>
<dbReference type="AlphaFoldDB" id="S3D6X3"/>
<reference evidence="8 9" key="1">
    <citation type="journal article" date="2013" name="BMC Genomics">
        <title>Genomics-driven discovery of the pneumocandin biosynthetic gene cluster in the fungus Glarea lozoyensis.</title>
        <authorList>
            <person name="Chen L."/>
            <person name="Yue Q."/>
            <person name="Zhang X."/>
            <person name="Xiang M."/>
            <person name="Wang C."/>
            <person name="Li S."/>
            <person name="Che Y."/>
            <person name="Ortiz-Lopez F.J."/>
            <person name="Bills G.F."/>
            <person name="Liu X."/>
            <person name="An Z."/>
        </authorList>
    </citation>
    <scope>NUCLEOTIDE SEQUENCE [LARGE SCALE GENOMIC DNA]</scope>
    <source>
        <strain evidence="9">ATCC 20868 / MF5171</strain>
    </source>
</reference>